<dbReference type="PANTHER" id="PTHR43721:SF9">
    <property type="entry name" value="GTP-BINDING PROTEIN 1"/>
    <property type="match status" value="1"/>
</dbReference>
<feature type="compositionally biased region" description="Basic and acidic residues" evidence="4">
    <location>
        <begin position="20"/>
        <end position="48"/>
    </location>
</feature>
<dbReference type="GO" id="GO:0003924">
    <property type="term" value="F:GTPase activity"/>
    <property type="evidence" value="ECO:0007669"/>
    <property type="project" value="InterPro"/>
</dbReference>
<proteinExistence type="inferred from homology"/>
<evidence type="ECO:0000256" key="3">
    <source>
        <dbReference type="ARBA" id="ARBA00023134"/>
    </source>
</evidence>
<dbReference type="Pfam" id="PF00009">
    <property type="entry name" value="GTP_EFTU"/>
    <property type="match status" value="1"/>
</dbReference>
<dbReference type="AlphaFoldDB" id="A0A8H3GM15"/>
<dbReference type="SUPFAM" id="SSF50447">
    <property type="entry name" value="Translation proteins"/>
    <property type="match status" value="1"/>
</dbReference>
<protein>
    <recommendedName>
        <fullName evidence="5">Tr-type G domain-containing protein</fullName>
    </recommendedName>
</protein>
<dbReference type="SUPFAM" id="SSF52540">
    <property type="entry name" value="P-loop containing nucleoside triphosphate hydrolases"/>
    <property type="match status" value="1"/>
</dbReference>
<dbReference type="CDD" id="cd03708">
    <property type="entry name" value="GTPBP_III"/>
    <property type="match status" value="1"/>
</dbReference>
<evidence type="ECO:0000313" key="6">
    <source>
        <dbReference type="EMBL" id="CAE6456528.1"/>
    </source>
</evidence>
<dbReference type="InterPro" id="IPR000795">
    <property type="entry name" value="T_Tr_GTP-bd_dom"/>
</dbReference>
<comment type="caution">
    <text evidence="6">The sequence shown here is derived from an EMBL/GenBank/DDBJ whole genome shotgun (WGS) entry which is preliminary data.</text>
</comment>
<dbReference type="Gene3D" id="2.40.30.10">
    <property type="entry name" value="Translation factors"/>
    <property type="match status" value="2"/>
</dbReference>
<dbReference type="CDD" id="cd03694">
    <property type="entry name" value="GTPBP_II"/>
    <property type="match status" value="1"/>
</dbReference>
<dbReference type="PANTHER" id="PTHR43721">
    <property type="entry name" value="ELONGATION FACTOR TU-RELATED"/>
    <property type="match status" value="1"/>
</dbReference>
<sequence length="649" mass="70885">MTTTLRGFQHEIEQIHERELAKQRAEGRLALDKDKHKEKAPQAGKAKEQSAPSTPSASVVRADSDEDDSHNKLQNMLIDTEAGQQVTDYLAVLLLRNRGEVVVRLGTHPPIQQIMEPGTELSTTDNRPRGNSITEEELDTAFKSLETTADGVGAKTMLLYRHAGTDMHTPYASVLVRLPPPTVERTLEVRCAVVGNVDSGKSTTLGVLTRGGLDDGRGKARVALFRHKHEIETGRTSSVGMEILGFGADGHPILANFQLNTAEAQSGADKTAFAPVTARREKLTWDQISESSAKIVSFIDLAGHERYLKTTLYGMTSHAPDCVMLMVGANAGLIGMSKEHLAIALALSVPVIVTITKIDMTPANVLQDTIKQVVKILKSPGCRKTPVFVKSMEQAVELSRVFTTERLCPIFLLSNVTGEGLDHVSTLCYALMRGIIQLCTQQLRMFLNLVPSSEGDEHKFTTESPLEYSITDVWSVPYVGVVVNGIINAGAIHTGDSVLLGPDGNGQWIASSVKSIQRKRANVESADAGQTVSVALKRVRRANVRKGMVLVARTDHPPHATRRFLGQVLILYHNTTMQIGYQAMLHCGAIRQTVRIVSITDHAQGILRTGDRATVEFEFISTPEYIKEGMKLLFREGKTKGLGVITKVL</sequence>
<gene>
    <name evidence="6" type="ORF">RDB_LOCUS78924</name>
</gene>
<dbReference type="GO" id="GO:0005525">
    <property type="term" value="F:GTP binding"/>
    <property type="evidence" value="ECO:0007669"/>
    <property type="project" value="UniProtKB-KW"/>
</dbReference>
<feature type="domain" description="Tr-type G" evidence="5">
    <location>
        <begin position="186"/>
        <end position="454"/>
    </location>
</feature>
<dbReference type="FunFam" id="3.40.50.300:FF:000091">
    <property type="entry name" value="Probable GTP-binding protein 1"/>
    <property type="match status" value="1"/>
</dbReference>
<dbReference type="Pfam" id="PF03144">
    <property type="entry name" value="GTP_EFTU_D2"/>
    <property type="match status" value="1"/>
</dbReference>
<feature type="region of interest" description="Disordered" evidence="4">
    <location>
        <begin position="20"/>
        <end position="69"/>
    </location>
</feature>
<dbReference type="FunFam" id="2.40.30.10:FF:000084">
    <property type="entry name" value="GTP-binding elongation factor Tu family"/>
    <property type="match status" value="1"/>
</dbReference>
<keyword evidence="3" id="KW-0342">GTP-binding</keyword>
<dbReference type="EMBL" id="CAJMWX010001048">
    <property type="protein sequence ID" value="CAE6456528.1"/>
    <property type="molecule type" value="Genomic_DNA"/>
</dbReference>
<dbReference type="CDD" id="cd04165">
    <property type="entry name" value="GTPBP1_like"/>
    <property type="match status" value="1"/>
</dbReference>
<evidence type="ECO:0000256" key="2">
    <source>
        <dbReference type="ARBA" id="ARBA00022741"/>
    </source>
</evidence>
<dbReference type="InterPro" id="IPR027417">
    <property type="entry name" value="P-loop_NTPase"/>
</dbReference>
<dbReference type="GO" id="GO:0003746">
    <property type="term" value="F:translation elongation factor activity"/>
    <property type="evidence" value="ECO:0007669"/>
    <property type="project" value="TreeGrafter"/>
</dbReference>
<dbReference type="InterPro" id="IPR004161">
    <property type="entry name" value="EFTu-like_2"/>
</dbReference>
<keyword evidence="2" id="KW-0547">Nucleotide-binding</keyword>
<dbReference type="InterPro" id="IPR009001">
    <property type="entry name" value="Transl_elong_EF1A/Init_IF2_C"/>
</dbReference>
<dbReference type="InterPro" id="IPR050055">
    <property type="entry name" value="EF-Tu_GTPase"/>
</dbReference>
<dbReference type="Gene3D" id="3.40.50.300">
    <property type="entry name" value="P-loop containing nucleotide triphosphate hydrolases"/>
    <property type="match status" value="1"/>
</dbReference>
<dbReference type="PROSITE" id="PS51722">
    <property type="entry name" value="G_TR_2"/>
    <property type="match status" value="1"/>
</dbReference>
<evidence type="ECO:0000259" key="5">
    <source>
        <dbReference type="PROSITE" id="PS51722"/>
    </source>
</evidence>
<dbReference type="InterPro" id="IPR009000">
    <property type="entry name" value="Transl_B-barrel_sf"/>
</dbReference>
<dbReference type="InterPro" id="IPR035531">
    <property type="entry name" value="GTPBP1-like"/>
</dbReference>
<evidence type="ECO:0000313" key="7">
    <source>
        <dbReference type="Proteomes" id="UP000663888"/>
    </source>
</evidence>
<organism evidence="6 7">
    <name type="scientific">Rhizoctonia solani</name>
    <dbReference type="NCBI Taxonomy" id="456999"/>
    <lineage>
        <taxon>Eukaryota</taxon>
        <taxon>Fungi</taxon>
        <taxon>Dikarya</taxon>
        <taxon>Basidiomycota</taxon>
        <taxon>Agaricomycotina</taxon>
        <taxon>Agaricomycetes</taxon>
        <taxon>Cantharellales</taxon>
        <taxon>Ceratobasidiaceae</taxon>
        <taxon>Rhizoctonia</taxon>
    </lineage>
</organism>
<comment type="similarity">
    <text evidence="1">Belongs to the TRAFAC class translation factor GTPase superfamily. Classic translation factor GTPase family. EF-Tu/EF-1A subfamily.</text>
</comment>
<dbReference type="SUPFAM" id="SSF50465">
    <property type="entry name" value="EF-Tu/eEF-1alpha/eIF2-gamma C-terminal domain"/>
    <property type="match status" value="1"/>
</dbReference>
<accession>A0A8H3GM15</accession>
<name>A0A8H3GM15_9AGAM</name>
<evidence type="ECO:0000256" key="4">
    <source>
        <dbReference type="SAM" id="MobiDB-lite"/>
    </source>
</evidence>
<dbReference type="FunFam" id="2.40.30.10:FF:000014">
    <property type="entry name" value="Probable GTP-binding protein 1"/>
    <property type="match status" value="1"/>
</dbReference>
<reference evidence="6" key="1">
    <citation type="submission" date="2021-01" db="EMBL/GenBank/DDBJ databases">
        <authorList>
            <person name="Kaushik A."/>
        </authorList>
    </citation>
    <scope>NUCLEOTIDE SEQUENCE</scope>
    <source>
        <strain evidence="6">AG4-R118</strain>
    </source>
</reference>
<evidence type="ECO:0000256" key="1">
    <source>
        <dbReference type="ARBA" id="ARBA00007249"/>
    </source>
</evidence>
<dbReference type="Proteomes" id="UP000663888">
    <property type="component" value="Unassembled WGS sequence"/>
</dbReference>